<dbReference type="Gene3D" id="3.40.50.720">
    <property type="entry name" value="NAD(P)-binding Rossmann-like Domain"/>
    <property type="match status" value="1"/>
</dbReference>
<evidence type="ECO:0000313" key="4">
    <source>
        <dbReference type="Proteomes" id="UP000037397"/>
    </source>
</evidence>
<dbReference type="PATRIC" id="fig|1631356.3.peg.2426"/>
<dbReference type="GO" id="GO:0016491">
    <property type="term" value="F:oxidoreductase activity"/>
    <property type="evidence" value="ECO:0007669"/>
    <property type="project" value="UniProtKB-KW"/>
</dbReference>
<dbReference type="RefSeq" id="WP_050670156.1">
    <property type="nucleotide sequence ID" value="NZ_LAIR01000002.1"/>
</dbReference>
<dbReference type="InterPro" id="IPR051122">
    <property type="entry name" value="SDR_DHRS6-like"/>
</dbReference>
<dbReference type="SUPFAM" id="SSF51735">
    <property type="entry name" value="NAD(P)-binding Rossmann-fold domains"/>
    <property type="match status" value="1"/>
</dbReference>
<dbReference type="EMBL" id="LAIR01000002">
    <property type="protein sequence ID" value="KNX37767.1"/>
    <property type="molecule type" value="Genomic_DNA"/>
</dbReference>
<dbReference type="InterPro" id="IPR036291">
    <property type="entry name" value="NAD(P)-bd_dom_sf"/>
</dbReference>
<protein>
    <recommendedName>
        <fullName evidence="5">Short-chain dehydrogenase</fullName>
    </recommendedName>
</protein>
<dbReference type="PANTHER" id="PTHR43477:SF1">
    <property type="entry name" value="DIHYDROANTICAPSIN 7-DEHYDROGENASE"/>
    <property type="match status" value="1"/>
</dbReference>
<keyword evidence="2" id="KW-0560">Oxidoreductase</keyword>
<dbReference type="OrthoDB" id="286404at2"/>
<comment type="similarity">
    <text evidence="1">Belongs to the short-chain dehydrogenases/reductases (SDR) family.</text>
</comment>
<evidence type="ECO:0008006" key="5">
    <source>
        <dbReference type="Google" id="ProtNLM"/>
    </source>
</evidence>
<proteinExistence type="inferred from homology"/>
<evidence type="ECO:0000256" key="1">
    <source>
        <dbReference type="ARBA" id="ARBA00006484"/>
    </source>
</evidence>
<dbReference type="PANTHER" id="PTHR43477">
    <property type="entry name" value="DIHYDROANTICAPSIN 7-DEHYDROGENASE"/>
    <property type="match status" value="1"/>
</dbReference>
<reference evidence="4" key="1">
    <citation type="submission" date="2015-03" db="EMBL/GenBank/DDBJ databases">
        <title>Luteipulveratus halotolerans sp. nov., a novel actinobacterium (Dermacoccaceae) from Sarawak, Malaysia.</title>
        <authorList>
            <person name="Juboi H."/>
            <person name="Basik A."/>
            <person name="Shamsul S.S."/>
            <person name="Arnold P."/>
            <person name="Schmitt E.K."/>
            <person name="Sanglier J.-J."/>
            <person name="Yeo T."/>
        </authorList>
    </citation>
    <scope>NUCLEOTIDE SEQUENCE [LARGE SCALE GENOMIC DNA]</scope>
    <source>
        <strain evidence="4">C296001</strain>
    </source>
</reference>
<accession>A0A0L6CIY7</accession>
<comment type="caution">
    <text evidence="3">The sequence shown here is derived from an EMBL/GenBank/DDBJ whole genome shotgun (WGS) entry which is preliminary data.</text>
</comment>
<organism evidence="3 4">
    <name type="scientific">Luteipulveratus halotolerans</name>
    <dbReference type="NCBI Taxonomy" id="1631356"/>
    <lineage>
        <taxon>Bacteria</taxon>
        <taxon>Bacillati</taxon>
        <taxon>Actinomycetota</taxon>
        <taxon>Actinomycetes</taxon>
        <taxon>Micrococcales</taxon>
        <taxon>Dermacoccaceae</taxon>
        <taxon>Luteipulveratus</taxon>
    </lineage>
</organism>
<dbReference type="InterPro" id="IPR002347">
    <property type="entry name" value="SDR_fam"/>
</dbReference>
<dbReference type="STRING" id="1631356.VV01_12385"/>
<dbReference type="Proteomes" id="UP000037397">
    <property type="component" value="Unassembled WGS sequence"/>
</dbReference>
<evidence type="ECO:0000313" key="3">
    <source>
        <dbReference type="EMBL" id="KNX37767.1"/>
    </source>
</evidence>
<gene>
    <name evidence="3" type="ORF">VV01_12385</name>
</gene>
<evidence type="ECO:0000256" key="2">
    <source>
        <dbReference type="ARBA" id="ARBA00023002"/>
    </source>
</evidence>
<dbReference type="PRINTS" id="PR00080">
    <property type="entry name" value="SDRFAMILY"/>
</dbReference>
<keyword evidence="4" id="KW-1185">Reference proteome</keyword>
<dbReference type="AlphaFoldDB" id="A0A0L6CIY7"/>
<sequence>MTTDLLGLRGTVAVVTGASGWLGAAMATALLDAGAHLHAVGRDTGRLRSALGDRADDPQLTLHACDVTSDAWPQLLAGLGRIDVLVNNAHVGRGGSMRTATADQFDEAFELGVKAAWRGIEAARDGMLEAVRAGSSPGVVNVASMYGVVAPDMSMYATEEGRNPPFYGAAKAALLQLTRYAASELGRDGIRVNALTPGPFPAQAAQADPAFVEQLTSRTLTGTIGAPEDIQTALLYLASPRSRFVTGSNVVVDGGWTAR</sequence>
<dbReference type="PRINTS" id="PR00081">
    <property type="entry name" value="GDHRDH"/>
</dbReference>
<name>A0A0L6CIY7_9MICO</name>
<dbReference type="Pfam" id="PF13561">
    <property type="entry name" value="adh_short_C2"/>
    <property type="match status" value="1"/>
</dbReference>